<evidence type="ECO:0000259" key="5">
    <source>
        <dbReference type="Pfam" id="PF20696"/>
    </source>
</evidence>
<protein>
    <recommendedName>
        <fullName evidence="2">Pyrrole-2-carboxylic acid decarboxylase</fullName>
        <shortName evidence="2">P2C decarboxylase</shortName>
        <ecNumber evidence="2">4.1.1.93</ecNumber>
    </recommendedName>
</protein>
<keyword evidence="2" id="KW-0288">FMN</keyword>
<comment type="catalytic activity">
    <reaction evidence="2">
        <text>pyrrole-2-carboxylate + H(+) = 1H-pyrrole + CO2</text>
        <dbReference type="Rhea" id="RHEA:31375"/>
        <dbReference type="ChEBI" id="CHEBI:15378"/>
        <dbReference type="ChEBI" id="CHEBI:16526"/>
        <dbReference type="ChEBI" id="CHEBI:19203"/>
        <dbReference type="ChEBI" id="CHEBI:27660"/>
        <dbReference type="EC" id="4.1.1.93"/>
    </reaction>
</comment>
<dbReference type="GO" id="GO:0016740">
    <property type="term" value="F:transferase activity"/>
    <property type="evidence" value="ECO:0007669"/>
    <property type="project" value="UniProtKB-KW"/>
</dbReference>
<keyword evidence="2" id="KW-0464">Manganese</keyword>
<dbReference type="Gene3D" id="1.20.5.4570">
    <property type="match status" value="1"/>
</dbReference>
<dbReference type="Proteomes" id="UP000036196">
    <property type="component" value="Unassembled WGS sequence"/>
</dbReference>
<dbReference type="GO" id="GO:0046872">
    <property type="term" value="F:metal ion binding"/>
    <property type="evidence" value="ECO:0007669"/>
    <property type="project" value="UniProtKB-KW"/>
</dbReference>
<dbReference type="SUPFAM" id="SSF143968">
    <property type="entry name" value="UbiD C-terminal domain-like"/>
    <property type="match status" value="1"/>
</dbReference>
<dbReference type="HAMAP" id="MF_01983">
    <property type="entry name" value="UbiD_FDC"/>
    <property type="match status" value="1"/>
</dbReference>
<dbReference type="Gene3D" id="3.40.1670.10">
    <property type="entry name" value="UbiD C-terminal domain-like"/>
    <property type="match status" value="1"/>
</dbReference>
<dbReference type="AlphaFoldDB" id="A0A0J5LCF5"/>
<sequence length="495" mass="54443">MNLIESALDLRVFLQEIRQRGDLIDVSEEVDADLEIAAISRRVYEKRLSAPLFSNIKGAMPGARVLGAPAGMLADKEREYARLALHFGLPEHTRPKALVELILAAMQRPPVEPHRVNSAPCKENRWTGDEVDLTRLPVPLLHEKDGGRYIGTYGFHVVQSPDGTWDSWSIGRMMLVDKNTVTGPTMPTQHIGMIRDMWTKQGKPTPWAFVLGGPPAAVAVAGMPLPAFVSEPGYVGALVGRPVDVVKAELSNLMVPANSEIIIEGEISIEETADEGPMGEYHGYQHTKGKAQPLFHVKAVTFRNNPILPICVAGLPPEENHTIWGTMISAQVLSDLQHAGLPVDMAWCSYEAATCWTVVSVDTRQLSVMNLTPRKFADLVAEIYFNTHAGYLVPKLIITGNDIDITNIDEVVWVLATRAHPQTDFIAYPSVPGFPMVPYLTSEDLTKGAGGNMVINCILPEQFSGPIRASTASFEHSYPESLKKHVLANWKKYGF</sequence>
<feature type="binding site" evidence="2">
    <location>
        <position position="190"/>
    </location>
    <ligand>
        <name>Mn(2+)</name>
        <dbReference type="ChEBI" id="CHEBI:29035"/>
    </ligand>
</feature>
<keyword evidence="2" id="KW-0456">Lyase</keyword>
<dbReference type="InterPro" id="IPR032903">
    <property type="entry name" value="FDC-like"/>
</dbReference>
<keyword evidence="2" id="KW-0058">Aromatic hydrocarbons catabolism</keyword>
<feature type="binding site" evidence="2">
    <location>
        <position position="223"/>
    </location>
    <ligand>
        <name>K(+)</name>
        <dbReference type="ChEBI" id="CHEBI:29103"/>
    </ligand>
</feature>
<dbReference type="Pfam" id="PF20695">
    <property type="entry name" value="UbiD_N"/>
    <property type="match status" value="1"/>
</dbReference>
<feature type="binding site" evidence="2">
    <location>
        <position position="221"/>
    </location>
    <ligand>
        <name>K(+)</name>
        <dbReference type="ChEBI" id="CHEBI:29103"/>
    </ligand>
</feature>
<dbReference type="GO" id="GO:0034941">
    <property type="term" value="F:pyrrole-2-carboxylate decarboxylase activity"/>
    <property type="evidence" value="ECO:0007669"/>
    <property type="project" value="UniProtKB-EC"/>
</dbReference>
<dbReference type="InterPro" id="IPR002830">
    <property type="entry name" value="UbiD"/>
</dbReference>
<feature type="binding site" evidence="2">
    <location>
        <position position="168"/>
    </location>
    <ligand>
        <name>K(+)</name>
        <dbReference type="ChEBI" id="CHEBI:29103"/>
    </ligand>
</feature>
<comment type="caution">
    <text evidence="6">The sequence shown here is derived from an EMBL/GenBank/DDBJ whole genome shotgun (WGS) entry which is preliminary data.</text>
</comment>
<comment type="similarity">
    <text evidence="2">Belongs to the UbiD family. UbiD-like/FDC subfamily.</text>
</comment>
<feature type="domain" description="3-octaprenyl-4-hydroxybenzoate carboxy-lyase-like N-terminal" evidence="4">
    <location>
        <begin position="15"/>
        <end position="101"/>
    </location>
</feature>
<feature type="active site" description="Proton donor" evidence="2">
    <location>
        <position position="280"/>
    </location>
</feature>
<accession>A0A0J5LCF5</accession>
<evidence type="ECO:0000256" key="2">
    <source>
        <dbReference type="HAMAP-Rule" id="MF_01983"/>
    </source>
</evidence>
<gene>
    <name evidence="6" type="ORF">ABW06_02065</name>
</gene>
<dbReference type="InterPro" id="IPR049383">
    <property type="entry name" value="UbiD-like_N"/>
</dbReference>
<comment type="cofactor">
    <cofactor evidence="2">
        <name>prenylated FMN</name>
        <dbReference type="ChEBI" id="CHEBI:87746"/>
    </cofactor>
    <text evidence="2">Binds 1 prenylated FMN per subunit.</text>
</comment>
<feature type="domain" description="3-octaprenyl-4-hydroxybenzoate carboxy-lyase-like Rift-related" evidence="3">
    <location>
        <begin position="116"/>
        <end position="315"/>
    </location>
</feature>
<proteinExistence type="inferred from homology"/>
<evidence type="ECO:0000256" key="1">
    <source>
        <dbReference type="ARBA" id="ARBA00022793"/>
    </source>
</evidence>
<evidence type="ECO:0000313" key="7">
    <source>
        <dbReference type="Proteomes" id="UP000036196"/>
    </source>
</evidence>
<keyword evidence="2" id="KW-0285">Flavoprotein</keyword>
<comment type="cofactor">
    <cofactor evidence="2">
        <name>K(+)</name>
        <dbReference type="ChEBI" id="CHEBI:29103"/>
    </cofactor>
    <text evidence="2">Binds 1 K(+) per subunit.</text>
</comment>
<comment type="catalytic activity">
    <reaction evidence="2">
        <text>pyrrole-2-carboxylate + H2O = 1H-pyrrole + hydrogencarbonate</text>
        <dbReference type="Rhea" id="RHEA:31379"/>
        <dbReference type="ChEBI" id="CHEBI:15377"/>
        <dbReference type="ChEBI" id="CHEBI:17544"/>
        <dbReference type="ChEBI" id="CHEBI:19203"/>
        <dbReference type="ChEBI" id="CHEBI:27660"/>
        <dbReference type="EC" id="4.1.1.93"/>
    </reaction>
</comment>
<feature type="binding site" evidence="2">
    <location>
        <position position="231"/>
    </location>
    <ligand>
        <name>K(+)</name>
        <dbReference type="ChEBI" id="CHEBI:29103"/>
    </ligand>
</feature>
<evidence type="ECO:0000259" key="4">
    <source>
        <dbReference type="Pfam" id="PF20695"/>
    </source>
</evidence>
<name>A0A0J5LCF5_PLUGE</name>
<feature type="binding site" evidence="2">
    <location>
        <position position="231"/>
    </location>
    <ligand>
        <name>Mn(2+)</name>
        <dbReference type="ChEBI" id="CHEBI:29035"/>
    </ligand>
</feature>
<dbReference type="GO" id="GO:0005829">
    <property type="term" value="C:cytosol"/>
    <property type="evidence" value="ECO:0007669"/>
    <property type="project" value="TreeGrafter"/>
</dbReference>
<feature type="binding site" evidence="2">
    <location>
        <position position="189"/>
    </location>
    <ligand>
        <name>prenylated FMN</name>
        <dbReference type="ChEBI" id="CHEBI:87746"/>
    </ligand>
</feature>
<evidence type="ECO:0000259" key="3">
    <source>
        <dbReference type="Pfam" id="PF01977"/>
    </source>
</evidence>
<organism evidence="6 7">
    <name type="scientific">Pluralibacter gergoviae</name>
    <name type="common">Enterobacter gergoviae</name>
    <dbReference type="NCBI Taxonomy" id="61647"/>
    <lineage>
        <taxon>Bacteria</taxon>
        <taxon>Pseudomonadati</taxon>
        <taxon>Pseudomonadota</taxon>
        <taxon>Gammaproteobacteria</taxon>
        <taxon>Enterobacterales</taxon>
        <taxon>Enterobacteriaceae</taxon>
        <taxon>Pluralibacter</taxon>
    </lineage>
</organism>
<dbReference type="NCBIfam" id="TIGR00148">
    <property type="entry name" value="UbiD family decarboxylase"/>
    <property type="match status" value="1"/>
</dbReference>
<dbReference type="GO" id="GO:0006744">
    <property type="term" value="P:ubiquinone biosynthetic process"/>
    <property type="evidence" value="ECO:0007669"/>
    <property type="project" value="TreeGrafter"/>
</dbReference>
<dbReference type="PANTHER" id="PTHR30108:SF17">
    <property type="entry name" value="FERULIC ACID DECARBOXYLASE 1"/>
    <property type="match status" value="1"/>
</dbReference>
<comment type="caution">
    <text evidence="2">Lacks conserved residue(s) required for the propagation of feature annotation.</text>
</comment>
<feature type="binding site" evidence="2">
    <location>
        <position position="190"/>
    </location>
    <ligand>
        <name>prenylated FMN</name>
        <dbReference type="ChEBI" id="CHEBI:87746"/>
    </ligand>
</feature>
<dbReference type="PANTHER" id="PTHR30108">
    <property type="entry name" value="3-OCTAPRENYL-4-HYDROXYBENZOATE CARBOXY-LYASE-RELATED"/>
    <property type="match status" value="1"/>
</dbReference>
<dbReference type="InterPro" id="IPR048304">
    <property type="entry name" value="UbiD_Rift_dom"/>
</dbReference>
<comment type="function">
    <text evidence="2">Catalyzes the prenyl-FMN-dependent decarboxylation of pyrrole-2-carboxylate (P2C). Can also catalyze the carboxylation of pyrrole in the presence of elevated concentrations of CO(2) or bicarbonate.</text>
</comment>
<dbReference type="GO" id="GO:0008694">
    <property type="term" value="F:4-hydroxy-3-polyprenylbenzoate decarboxylase activity"/>
    <property type="evidence" value="ECO:0007669"/>
    <property type="project" value="TreeGrafter"/>
</dbReference>
<keyword evidence="1 2" id="KW-0210">Decarboxylase</keyword>
<dbReference type="Pfam" id="PF01977">
    <property type="entry name" value="UbiD"/>
    <property type="match status" value="1"/>
</dbReference>
<dbReference type="EMBL" id="LDZF01000002">
    <property type="protein sequence ID" value="KMK16034.1"/>
    <property type="molecule type" value="Genomic_DNA"/>
</dbReference>
<dbReference type="InterPro" id="IPR049381">
    <property type="entry name" value="UbiD-like_C"/>
</dbReference>
<keyword evidence="2" id="KW-0479">Metal-binding</keyword>
<dbReference type="Pfam" id="PF20696">
    <property type="entry name" value="UbiD_C"/>
    <property type="match status" value="1"/>
</dbReference>
<comment type="subunit">
    <text evidence="2">Homodimer.</text>
</comment>
<reference evidence="6 7" key="1">
    <citation type="submission" date="2015-05" db="EMBL/GenBank/DDBJ databases">
        <title>Genome sequences of Pluralibacter gergoviae.</title>
        <authorList>
            <person name="Greninger A.L."/>
            <person name="Miller S."/>
        </authorList>
    </citation>
    <scope>NUCLEOTIDE SEQUENCE [LARGE SCALE GENOMIC DNA]</scope>
    <source>
        <strain evidence="6 7">JS81F13</strain>
    </source>
</reference>
<comment type="cofactor">
    <cofactor evidence="2">
        <name>Mn(2+)</name>
        <dbReference type="ChEBI" id="CHEBI:29035"/>
    </cofactor>
    <text evidence="2">Binds 1 Mn(2+) per subunit.</text>
</comment>
<dbReference type="PATRIC" id="fig|61647.15.peg.1809"/>
<evidence type="ECO:0000313" key="6">
    <source>
        <dbReference type="EMBL" id="KMK16034.1"/>
    </source>
</evidence>
<feature type="binding site" evidence="2">
    <location>
        <position position="231"/>
    </location>
    <ligand>
        <name>prenylated FMN</name>
        <dbReference type="ChEBI" id="CHEBI:87746"/>
    </ligand>
</feature>
<feature type="domain" description="3-octaprenyl-4-hydroxybenzoate carboxy-lyase-like C-terminal" evidence="5">
    <location>
        <begin position="321"/>
        <end position="457"/>
    </location>
</feature>
<keyword evidence="6" id="KW-0808">Transferase</keyword>
<feature type="binding site" evidence="2">
    <location>
        <position position="172"/>
    </location>
    <ligand>
        <name>prenylated FMN</name>
        <dbReference type="ChEBI" id="CHEBI:87746"/>
    </ligand>
</feature>
<dbReference type="EC" id="4.1.1.93" evidence="2"/>
<keyword evidence="7" id="KW-1185">Reference proteome</keyword>
<keyword evidence="2" id="KW-0630">Potassium</keyword>
<dbReference type="SUPFAM" id="SSF50475">
    <property type="entry name" value="FMN-binding split barrel"/>
    <property type="match status" value="1"/>
</dbReference>
<feature type="binding site" evidence="2">
    <location>
        <position position="388"/>
    </location>
    <ligand>
        <name>prenylated FMN</name>
        <dbReference type="ChEBI" id="CHEBI:87746"/>
    </ligand>
</feature>
<dbReference type="RefSeq" id="WP_048278034.1">
    <property type="nucleotide sequence ID" value="NZ_LDVW01000170.1"/>
</dbReference>